<dbReference type="GO" id="GO:0016740">
    <property type="term" value="F:transferase activity"/>
    <property type="evidence" value="ECO:0007669"/>
    <property type="project" value="UniProtKB-KW"/>
</dbReference>
<keyword evidence="1" id="KW-0808">Transferase</keyword>
<reference evidence="1 2" key="1">
    <citation type="journal article" date="2020" name="G3 (Bethesda)">
        <title>CeMbio - The Caenorhabditis elegans Microbiome Resource.</title>
        <authorList>
            <person name="Dirksen P."/>
            <person name="Assie A."/>
            <person name="Zimmermann J."/>
            <person name="Zhang F."/>
            <person name="Tietje A.M."/>
            <person name="Marsh S.A."/>
            <person name="Felix M.A."/>
            <person name="Shapira M."/>
            <person name="Kaleta C."/>
            <person name="Schulenburg H."/>
            <person name="Samuel B."/>
        </authorList>
    </citation>
    <scope>NUCLEOTIDE SEQUENCE [LARGE SCALE GENOMIC DNA]</scope>
    <source>
        <strain evidence="1 2">BIGb0172</strain>
    </source>
</reference>
<organism evidence="1 2">
    <name type="scientific">Comamonas piscis</name>
    <dbReference type="NCBI Taxonomy" id="1562974"/>
    <lineage>
        <taxon>Bacteria</taxon>
        <taxon>Pseudomonadati</taxon>
        <taxon>Pseudomonadota</taxon>
        <taxon>Betaproteobacteria</taxon>
        <taxon>Burkholderiales</taxon>
        <taxon>Comamonadaceae</taxon>
        <taxon>Comamonas</taxon>
    </lineage>
</organism>
<sequence length="504" mass="52801">MQWQPCAHQENALPTTNNNTAATSHHLAQQPLYAAIQASVQTLWQQAGLPAPSLGEGSLALSGDGGAYPSSFCLDVAAPAALAASGLASALIAQHRQQQAMPQVVLDVGQVLAECSGYFTLDGRQPAQWAPISGLYACGADVGQPGWLRIHANFAHHRDGVLQLLGLPTGADTSRQAVADALKGWTAQAVEERAAALGLVVAAARSPEAWQAHPQSAAVAAQPLVSITQLDSDHPAAPRDWPAPAQHRPLDGLRVLDLTRILAGPVAARSLAAQGADVLMLNGPGLPNIEAIADMSRGKRSALLDLKTPAGQTTMTDLLGQAHVLLQGYRPGALDALGLDPQSVARQRPGIVYARLSAYGRSGPWADRRGFDSLVQTVCGINVAEGQAFGSEGLRALPLQILDYSAGFLLAFGIQAALYRQATVGGSWHVQVSLARVAQWLQAMGQRPVAAASAQTVVPPEAYLEAMDTGFGRLLAVRHRAVLQGLPSGWPHAGQPPGSDQPRW</sequence>
<accession>A0A7G5EJY4</accession>
<dbReference type="InterPro" id="IPR003673">
    <property type="entry name" value="CoA-Trfase_fam_III"/>
</dbReference>
<dbReference type="PANTHER" id="PTHR48228">
    <property type="entry name" value="SUCCINYL-COA--D-CITRAMALATE COA-TRANSFERASE"/>
    <property type="match status" value="1"/>
</dbReference>
<dbReference type="Gene3D" id="3.40.50.10540">
    <property type="entry name" value="Crotonobetainyl-coa:carnitine coa-transferase, domain 1"/>
    <property type="match status" value="1"/>
</dbReference>
<dbReference type="EMBL" id="CP058554">
    <property type="protein sequence ID" value="QMV74309.1"/>
    <property type="molecule type" value="Genomic_DNA"/>
</dbReference>
<gene>
    <name evidence="1" type="ORF">HS961_16530</name>
</gene>
<dbReference type="InterPro" id="IPR023606">
    <property type="entry name" value="CoA-Trfase_III_dom_1_sf"/>
</dbReference>
<name>A0A7G5EJY4_9BURK</name>
<dbReference type="SUPFAM" id="SSF89796">
    <property type="entry name" value="CoA-transferase family III (CaiB/BaiF)"/>
    <property type="match status" value="2"/>
</dbReference>
<protein>
    <submittedName>
        <fullName evidence="1">CoA transferase</fullName>
    </submittedName>
</protein>
<keyword evidence="2" id="KW-1185">Reference proteome</keyword>
<proteinExistence type="predicted"/>
<evidence type="ECO:0000313" key="1">
    <source>
        <dbReference type="EMBL" id="QMV74309.1"/>
    </source>
</evidence>
<dbReference type="Pfam" id="PF02515">
    <property type="entry name" value="CoA_transf_3"/>
    <property type="match status" value="1"/>
</dbReference>
<dbReference type="PANTHER" id="PTHR48228:SF4">
    <property type="entry name" value="BLR3030 PROTEIN"/>
    <property type="match status" value="1"/>
</dbReference>
<dbReference type="AlphaFoldDB" id="A0A7G5EJY4"/>
<dbReference type="InterPro" id="IPR050509">
    <property type="entry name" value="CoA-transferase_III"/>
</dbReference>
<dbReference type="Proteomes" id="UP000515240">
    <property type="component" value="Chromosome"/>
</dbReference>
<dbReference type="KEGG" id="cpis:HS961_16530"/>
<evidence type="ECO:0000313" key="2">
    <source>
        <dbReference type="Proteomes" id="UP000515240"/>
    </source>
</evidence>